<dbReference type="GeneID" id="26801997"/>
<evidence type="ECO:0000313" key="3">
    <source>
        <dbReference type="EMBL" id="KNG91690.1"/>
    </source>
</evidence>
<dbReference type="Pfam" id="PF17124">
    <property type="entry name" value="ThiJ_like"/>
    <property type="match status" value="1"/>
</dbReference>
<evidence type="ECO:0000313" key="4">
    <source>
        <dbReference type="Proteomes" id="UP000037505"/>
    </source>
</evidence>
<dbReference type="InterPro" id="IPR029045">
    <property type="entry name" value="ClpP/crotonase-like_dom_sf"/>
</dbReference>
<proteinExistence type="inferred from homology"/>
<evidence type="ECO:0008006" key="5">
    <source>
        <dbReference type="Google" id="ProtNLM"/>
    </source>
</evidence>
<comment type="caution">
    <text evidence="3">The sequence shown here is derived from an EMBL/GenBank/DDBJ whole genome shotgun (WGS) entry which is preliminary data.</text>
</comment>
<dbReference type="PROSITE" id="PS00166">
    <property type="entry name" value="ENOYL_COA_HYDRATASE"/>
    <property type="match status" value="1"/>
</dbReference>
<dbReference type="STRING" id="1509407.A0A0L1JIU3"/>
<dbReference type="CDD" id="cd03141">
    <property type="entry name" value="GATase1_Hsp31_like"/>
    <property type="match status" value="1"/>
</dbReference>
<dbReference type="InterPro" id="IPR001753">
    <property type="entry name" value="Enoyl-CoA_hydra/iso"/>
</dbReference>
<dbReference type="OrthoDB" id="448450at2759"/>
<gene>
    <name evidence="3" type="ORF">ANOM_000193</name>
</gene>
<protein>
    <recommendedName>
        <fullName evidence="5">Enoyl-CoA hydratase/isomerase family protein</fullName>
    </recommendedName>
</protein>
<dbReference type="InterPro" id="IPR032633">
    <property type="entry name" value="ThiJ-like"/>
</dbReference>
<dbReference type="GO" id="GO:0003824">
    <property type="term" value="F:catalytic activity"/>
    <property type="evidence" value="ECO:0007669"/>
    <property type="project" value="InterPro"/>
</dbReference>
<dbReference type="CDD" id="cd06558">
    <property type="entry name" value="crotonase-like"/>
    <property type="match status" value="1"/>
</dbReference>
<dbReference type="NCBIfam" id="NF006128">
    <property type="entry name" value="PRK08272.1"/>
    <property type="match status" value="1"/>
</dbReference>
<dbReference type="Pfam" id="PF00378">
    <property type="entry name" value="ECH_1"/>
    <property type="match status" value="1"/>
</dbReference>
<dbReference type="Gene3D" id="3.90.226.10">
    <property type="entry name" value="2-enoyl-CoA Hydratase, Chain A, domain 1"/>
    <property type="match status" value="1"/>
</dbReference>
<dbReference type="RefSeq" id="XP_015412613.1">
    <property type="nucleotide sequence ID" value="XM_015545451.1"/>
</dbReference>
<dbReference type="PANTHER" id="PTHR43802:SF1">
    <property type="entry name" value="IP11341P-RELATED"/>
    <property type="match status" value="1"/>
</dbReference>
<dbReference type="PANTHER" id="PTHR43802">
    <property type="entry name" value="ENOYL-COA HYDRATASE"/>
    <property type="match status" value="1"/>
</dbReference>
<comment type="similarity">
    <text evidence="1 2">Belongs to the enoyl-CoA hydratase/isomerase family.</text>
</comment>
<dbReference type="AlphaFoldDB" id="A0A0L1JIU3"/>
<dbReference type="SUPFAM" id="SSF52096">
    <property type="entry name" value="ClpP/crotonase"/>
    <property type="match status" value="1"/>
</dbReference>
<accession>A0A0L1JIU3</accession>
<dbReference type="Gene3D" id="3.40.50.880">
    <property type="match status" value="1"/>
</dbReference>
<evidence type="ECO:0000256" key="1">
    <source>
        <dbReference type="ARBA" id="ARBA00005254"/>
    </source>
</evidence>
<dbReference type="EMBL" id="JNOM01000001">
    <property type="protein sequence ID" value="KNG91690.1"/>
    <property type="molecule type" value="Genomic_DNA"/>
</dbReference>
<sequence>MPAKKVLIILSDADSFPLKKTSGQEAGKIVDQPSGFFLMELAKPLQKLLDAGYEVTFASPKGQEPTPDPNSESLLAFAGNFYERRREHELIDRMKRENGFSHPRTFSSISDAELDSFAGVFIPGGHAPLRDLGADPHLGRILRFFHAKSRPTAAICHGPFAFLSTKLAGEGDFVYKDYRITCWSDAEEKMMETIMGGEIEKVESDLRNEGAIMVEGVKEKIGSVTVDRDQFLQMLSPCDQPSLTMTAKSFKTILYQKSPDGKIAYITLNRPDRFNAIDAHLPRDLRDAVQLANADPTVHCIILKGNGPGFCGGYDLDIYAQNAQRGETHGSQDLSKGYDPLVDYTMMKANTECFSELFHSHKPTIAQVHGAAVAGGSDIALCCDLVIMATDARIGYPPSRVWGCPTTAMWAYRVGVEKAKRMLFTGDLISGAEAAKMGLVLKAVPQEQLEETVLLLANRIASVPQNQLWMQKQVINGLIDGPLLQSQKLATIFDGITRNSPEGVAFQELSQEKGFKAAVKERDGPGRSERYRKVWKSVL</sequence>
<dbReference type="Proteomes" id="UP000037505">
    <property type="component" value="Unassembled WGS sequence"/>
</dbReference>
<name>A0A0L1JIU3_ASPN3</name>
<dbReference type="InterPro" id="IPR018376">
    <property type="entry name" value="Enoyl-CoA_hyd/isom_CS"/>
</dbReference>
<keyword evidence="4" id="KW-1185">Reference proteome</keyword>
<organism evidence="3 4">
    <name type="scientific">Aspergillus nomiae NRRL (strain ATCC 15546 / NRRL 13137 / CBS 260.88 / M93)</name>
    <dbReference type="NCBI Taxonomy" id="1509407"/>
    <lineage>
        <taxon>Eukaryota</taxon>
        <taxon>Fungi</taxon>
        <taxon>Dikarya</taxon>
        <taxon>Ascomycota</taxon>
        <taxon>Pezizomycotina</taxon>
        <taxon>Eurotiomycetes</taxon>
        <taxon>Eurotiomycetidae</taxon>
        <taxon>Eurotiales</taxon>
        <taxon>Aspergillaceae</taxon>
        <taxon>Aspergillus</taxon>
        <taxon>Aspergillus subgen. Circumdati</taxon>
    </lineage>
</organism>
<dbReference type="InterPro" id="IPR029062">
    <property type="entry name" value="Class_I_gatase-like"/>
</dbReference>
<evidence type="ECO:0000256" key="2">
    <source>
        <dbReference type="RuleBase" id="RU003707"/>
    </source>
</evidence>
<dbReference type="SUPFAM" id="SSF52317">
    <property type="entry name" value="Class I glutamine amidotransferase-like"/>
    <property type="match status" value="1"/>
</dbReference>
<reference evidence="3 4" key="1">
    <citation type="submission" date="2014-06" db="EMBL/GenBank/DDBJ databases">
        <title>The Genome of the Aflatoxigenic Filamentous Fungus Aspergillus nomius.</title>
        <authorList>
            <person name="Moore M.G."/>
            <person name="Shannon B.M."/>
            <person name="Brian M.M."/>
        </authorList>
    </citation>
    <scope>NUCLEOTIDE SEQUENCE [LARGE SCALE GENOMIC DNA]</scope>
    <source>
        <strain evidence="3 4">NRRL 13137</strain>
    </source>
</reference>